<reference evidence="1 2" key="1">
    <citation type="journal article" date="2013" name="Proc. Natl. Acad. Sci. U.S.A.">
        <title>Genome of an arbuscular mycorrhizal fungus provides insight into the oldest plant symbiosis.</title>
        <authorList>
            <person name="Tisserant E."/>
            <person name="Malbreil M."/>
            <person name="Kuo A."/>
            <person name="Kohler A."/>
            <person name="Symeonidi A."/>
            <person name="Balestrini R."/>
            <person name="Charron P."/>
            <person name="Duensing N."/>
            <person name="Frei Dit Frey N."/>
            <person name="Gianinazzi-Pearson V."/>
            <person name="Gilbert L.B."/>
            <person name="Handa Y."/>
            <person name="Herr J.R."/>
            <person name="Hijri M."/>
            <person name="Koul R."/>
            <person name="Kawaguchi M."/>
            <person name="Krajinski F."/>
            <person name="Lammers P.J."/>
            <person name="Masclaux F.G."/>
            <person name="Murat C."/>
            <person name="Morin E."/>
            <person name="Ndikumana S."/>
            <person name="Pagni M."/>
            <person name="Petitpierre D."/>
            <person name="Requena N."/>
            <person name="Rosikiewicz P."/>
            <person name="Riley R."/>
            <person name="Saito K."/>
            <person name="San Clemente H."/>
            <person name="Shapiro H."/>
            <person name="van Tuinen D."/>
            <person name="Becard G."/>
            <person name="Bonfante P."/>
            <person name="Paszkowski U."/>
            <person name="Shachar-Hill Y.Y."/>
            <person name="Tuskan G.A."/>
            <person name="Young P.W."/>
            <person name="Sanders I.R."/>
            <person name="Henrissat B."/>
            <person name="Rensing S.A."/>
            <person name="Grigoriev I.V."/>
            <person name="Corradi N."/>
            <person name="Roux C."/>
            <person name="Martin F."/>
        </authorList>
    </citation>
    <scope>NUCLEOTIDE SEQUENCE [LARGE SCALE GENOMIC DNA]</scope>
    <source>
        <strain evidence="1 2">DAOM 197198</strain>
    </source>
</reference>
<organism evidence="1 2">
    <name type="scientific">Rhizophagus irregularis (strain DAOM 181602 / DAOM 197198 / MUCL 43194)</name>
    <name type="common">Arbuscular mycorrhizal fungus</name>
    <name type="synonym">Glomus intraradices</name>
    <dbReference type="NCBI Taxonomy" id="747089"/>
    <lineage>
        <taxon>Eukaryota</taxon>
        <taxon>Fungi</taxon>
        <taxon>Fungi incertae sedis</taxon>
        <taxon>Mucoromycota</taxon>
        <taxon>Glomeromycotina</taxon>
        <taxon>Glomeromycetes</taxon>
        <taxon>Glomerales</taxon>
        <taxon>Glomeraceae</taxon>
        <taxon>Rhizophagus</taxon>
    </lineage>
</organism>
<accession>A0A2P4QJ82</accession>
<dbReference type="AlphaFoldDB" id="A0A2P4QJ82"/>
<sequence>MSYSKIFSGDLPELIYNIIKYFHNDYSTLYSCVLVNRLWCRIMIPILWENPFSIPIKNYNVIDIYLHYLNDDLKTKLNEYKINKLFPSTTLFNYPMFLKYLNIYKIISSVEKWSETFKTSQFSGEFFLIKDFKKFINMSLFIIFIENEVNLHTLEIEISITYFNTYVDYILEIILQYPIFIHKFRNLKIYILINDKYIQIKNHQQFLQLIINYCKNIKFLDLYKFVWNENYFLVLNLIESFNQNLNHLSITIEDYQDRSNNIKCSSIILQNLGQILPSKLEYLVLYIRENDFEIFLKNSQNTSIKKLLIMQKDNDDIIYYIKNFIIKEKRVKYLAIWNSKYEGLPYFENEVKKFELYNIKLKYYYDLIFNLLNFEKELD</sequence>
<keyword evidence="2" id="KW-1185">Reference proteome</keyword>
<evidence type="ECO:0000313" key="1">
    <source>
        <dbReference type="EMBL" id="POG77691.1"/>
    </source>
</evidence>
<proteinExistence type="predicted"/>
<dbReference type="EMBL" id="AUPC02000038">
    <property type="protein sequence ID" value="POG77691.1"/>
    <property type="molecule type" value="Genomic_DNA"/>
</dbReference>
<gene>
    <name evidence="1" type="ORF">GLOIN_2v1767525</name>
</gene>
<evidence type="ECO:0008006" key="3">
    <source>
        <dbReference type="Google" id="ProtNLM"/>
    </source>
</evidence>
<reference evidence="1 2" key="2">
    <citation type="journal article" date="2018" name="New Phytol.">
        <title>High intraspecific genome diversity in the model arbuscular mycorrhizal symbiont Rhizophagus irregularis.</title>
        <authorList>
            <person name="Chen E.C.H."/>
            <person name="Morin E."/>
            <person name="Beaudet D."/>
            <person name="Noel J."/>
            <person name="Yildirir G."/>
            <person name="Ndikumana S."/>
            <person name="Charron P."/>
            <person name="St-Onge C."/>
            <person name="Giorgi J."/>
            <person name="Kruger M."/>
            <person name="Marton T."/>
            <person name="Ropars J."/>
            <person name="Grigoriev I.V."/>
            <person name="Hainaut M."/>
            <person name="Henrissat B."/>
            <person name="Roux C."/>
            <person name="Martin F."/>
            <person name="Corradi N."/>
        </authorList>
    </citation>
    <scope>NUCLEOTIDE SEQUENCE [LARGE SCALE GENOMIC DNA]</scope>
    <source>
        <strain evidence="1 2">DAOM 197198</strain>
    </source>
</reference>
<comment type="caution">
    <text evidence="1">The sequence shown here is derived from an EMBL/GenBank/DDBJ whole genome shotgun (WGS) entry which is preliminary data.</text>
</comment>
<evidence type="ECO:0000313" key="2">
    <source>
        <dbReference type="Proteomes" id="UP000018888"/>
    </source>
</evidence>
<protein>
    <recommendedName>
        <fullName evidence="3">F-box domain-containing protein</fullName>
    </recommendedName>
</protein>
<dbReference type="Proteomes" id="UP000018888">
    <property type="component" value="Unassembled WGS sequence"/>
</dbReference>
<name>A0A2P4QJ82_RHIID</name>